<comment type="cofactor">
    <cofactor evidence="1 6">
        <name>pyridoxal 5'-phosphate</name>
        <dbReference type="ChEBI" id="CHEBI:597326"/>
    </cofactor>
</comment>
<proteinExistence type="inferred from homology"/>
<dbReference type="Pfam" id="PF01053">
    <property type="entry name" value="Cys_Met_Meta_PP"/>
    <property type="match status" value="1"/>
</dbReference>
<keyword evidence="4 5" id="KW-0663">Pyridoxal phosphate</keyword>
<evidence type="ECO:0000256" key="4">
    <source>
        <dbReference type="ARBA" id="ARBA00022898"/>
    </source>
</evidence>
<evidence type="ECO:0000313" key="7">
    <source>
        <dbReference type="EMBL" id="SFP51576.1"/>
    </source>
</evidence>
<dbReference type="GO" id="GO:0005737">
    <property type="term" value="C:cytoplasm"/>
    <property type="evidence" value="ECO:0007669"/>
    <property type="project" value="TreeGrafter"/>
</dbReference>
<dbReference type="PANTHER" id="PTHR43797">
    <property type="entry name" value="HOMOCYSTEINE/CYSTEINE SYNTHASE"/>
    <property type="match status" value="1"/>
</dbReference>
<dbReference type="RefSeq" id="WP_031578496.1">
    <property type="nucleotide sequence ID" value="NZ_FOXF01000031.1"/>
</dbReference>
<dbReference type="InterPro" id="IPR015421">
    <property type="entry name" value="PyrdxlP-dep_Trfase_major"/>
</dbReference>
<evidence type="ECO:0000256" key="3">
    <source>
        <dbReference type="ARBA" id="ARBA00022679"/>
    </source>
</evidence>
<dbReference type="CDD" id="cd00614">
    <property type="entry name" value="CGS_like"/>
    <property type="match status" value="1"/>
</dbReference>
<dbReference type="GO" id="GO:0003961">
    <property type="term" value="F:O-acetylhomoserine aminocarboxypropyltransferase activity"/>
    <property type="evidence" value="ECO:0007669"/>
    <property type="project" value="TreeGrafter"/>
</dbReference>
<dbReference type="PIRSF" id="PIRSF001434">
    <property type="entry name" value="CGS"/>
    <property type="match status" value="1"/>
</dbReference>
<evidence type="ECO:0000313" key="8">
    <source>
        <dbReference type="Proteomes" id="UP000243745"/>
    </source>
</evidence>
<dbReference type="OrthoDB" id="9805807at2"/>
<dbReference type="InterPro" id="IPR000277">
    <property type="entry name" value="Cys/Met-Metab_PyrdxlP-dep_enz"/>
</dbReference>
<evidence type="ECO:0000256" key="1">
    <source>
        <dbReference type="ARBA" id="ARBA00001933"/>
    </source>
</evidence>
<dbReference type="GO" id="GO:0071269">
    <property type="term" value="P:L-homocysteine biosynthetic process"/>
    <property type="evidence" value="ECO:0007669"/>
    <property type="project" value="TreeGrafter"/>
</dbReference>
<dbReference type="InterPro" id="IPR006235">
    <property type="entry name" value="OAc-hSer/O-AcSer_sulfhydrylase"/>
</dbReference>
<dbReference type="EMBL" id="FOXF01000031">
    <property type="protein sequence ID" value="SFP51576.1"/>
    <property type="molecule type" value="Genomic_DNA"/>
</dbReference>
<dbReference type="InterPro" id="IPR015422">
    <property type="entry name" value="PyrdxlP-dep_Trfase_small"/>
</dbReference>
<dbReference type="GO" id="GO:0004124">
    <property type="term" value="F:cysteine synthase activity"/>
    <property type="evidence" value="ECO:0007669"/>
    <property type="project" value="TreeGrafter"/>
</dbReference>
<accession>A0A662ZJ64</accession>
<evidence type="ECO:0000256" key="6">
    <source>
        <dbReference type="RuleBase" id="RU362118"/>
    </source>
</evidence>
<reference evidence="7 8" key="1">
    <citation type="submission" date="2016-10" db="EMBL/GenBank/DDBJ databases">
        <authorList>
            <person name="Varghese N."/>
            <person name="Submissions S."/>
        </authorList>
    </citation>
    <scope>NUCLEOTIDE SEQUENCE [LARGE SCALE GENOMIC DNA]</scope>
    <source>
        <strain evidence="7 8">DSM 1361</strain>
    </source>
</reference>
<dbReference type="GO" id="GO:0006535">
    <property type="term" value="P:cysteine biosynthetic process from serine"/>
    <property type="evidence" value="ECO:0007669"/>
    <property type="project" value="TreeGrafter"/>
</dbReference>
<protein>
    <submittedName>
        <fullName evidence="7">O-acetylhomoserine (Thiol)-lyase</fullName>
    </submittedName>
</protein>
<keyword evidence="8" id="KW-1185">Reference proteome</keyword>
<evidence type="ECO:0000256" key="2">
    <source>
        <dbReference type="ARBA" id="ARBA00009077"/>
    </source>
</evidence>
<feature type="modified residue" description="N6-(pyridoxal phosphate)lysine" evidence="5">
    <location>
        <position position="203"/>
    </location>
</feature>
<sequence length="417" mass="45783">MNFNTALLHAGEDRKEAKGATLPPVYQTSAFQHQSAEELAAIFARKKPGYNYTRTGNPTVTIFENKITKIEKGLASVATASGMAAIANVIFTLTNSGDEIVASNGLYGGTYYFFKDIASLGIKTHFASVNDYDGIEQQINEKTRLIYVESIANPGLEVADIEELAQIARKHQIPLVVDNTIATPYLLNPLEHGANIVINSSSKYINGSGSAISGVITDGGNFDWKQFKNSSFDDYLIFGKLAFIAKLRNSFARDMGACLAPQNAFLNILGLETLGLRMQKACSNALKLAEWFKENHPEVVVNYPGLSDCPCHETADKILNKGYGAILTIRVGSWQRAFALMNNLKLVFIISNIGDTKTLIIHPASTIALHNTQQEREQSGIYDDLLRISVGIEDVEDLIEDFKQAYEKAIEAESQTK</sequence>
<gene>
    <name evidence="7" type="ORF">SAMN02910344_01594</name>
</gene>
<dbReference type="InterPro" id="IPR015424">
    <property type="entry name" value="PyrdxlP-dep_Trfase"/>
</dbReference>
<dbReference type="GO" id="GO:0016829">
    <property type="term" value="F:lyase activity"/>
    <property type="evidence" value="ECO:0007669"/>
    <property type="project" value="UniProtKB-KW"/>
</dbReference>
<comment type="similarity">
    <text evidence="2 6">Belongs to the trans-sulfuration enzymes family.</text>
</comment>
<dbReference type="FunFam" id="3.40.640.10:FF:000046">
    <property type="entry name" value="Cystathionine gamma-lyase"/>
    <property type="match status" value="1"/>
</dbReference>
<dbReference type="GO" id="GO:0019346">
    <property type="term" value="P:transsulfuration"/>
    <property type="evidence" value="ECO:0007669"/>
    <property type="project" value="InterPro"/>
</dbReference>
<dbReference type="PANTHER" id="PTHR43797:SF2">
    <property type="entry name" value="HOMOCYSTEINE_CYSTEINE SYNTHASE"/>
    <property type="match status" value="1"/>
</dbReference>
<evidence type="ECO:0000256" key="5">
    <source>
        <dbReference type="PIRSR" id="PIRSR001434-2"/>
    </source>
</evidence>
<dbReference type="Proteomes" id="UP000243745">
    <property type="component" value="Unassembled WGS sequence"/>
</dbReference>
<dbReference type="GO" id="GO:0030170">
    <property type="term" value="F:pyridoxal phosphate binding"/>
    <property type="evidence" value="ECO:0007669"/>
    <property type="project" value="InterPro"/>
</dbReference>
<organism evidence="7 8">
    <name type="scientific">Ruminobacter amylophilus</name>
    <dbReference type="NCBI Taxonomy" id="867"/>
    <lineage>
        <taxon>Bacteria</taxon>
        <taxon>Pseudomonadati</taxon>
        <taxon>Pseudomonadota</taxon>
        <taxon>Gammaproteobacteria</taxon>
        <taxon>Aeromonadales</taxon>
        <taxon>Succinivibrionaceae</taxon>
        <taxon>Ruminobacter</taxon>
    </lineage>
</organism>
<name>A0A662ZJ64_9GAMM</name>
<keyword evidence="3" id="KW-0808">Transferase</keyword>
<dbReference type="Gene3D" id="3.40.640.10">
    <property type="entry name" value="Type I PLP-dependent aspartate aminotransferase-like (Major domain)"/>
    <property type="match status" value="1"/>
</dbReference>
<dbReference type="AlphaFoldDB" id="A0A662ZJ64"/>
<keyword evidence="7" id="KW-0456">Lyase</keyword>
<dbReference type="Gene3D" id="3.90.1150.10">
    <property type="entry name" value="Aspartate Aminotransferase, domain 1"/>
    <property type="match status" value="1"/>
</dbReference>
<dbReference type="SUPFAM" id="SSF53383">
    <property type="entry name" value="PLP-dependent transferases"/>
    <property type="match status" value="1"/>
</dbReference>